<name>A0A955I757_9BACT</name>
<feature type="transmembrane region" description="Helical" evidence="1">
    <location>
        <begin position="40"/>
        <end position="60"/>
    </location>
</feature>
<dbReference type="AlphaFoldDB" id="A0A955I757"/>
<evidence type="ECO:0008006" key="4">
    <source>
        <dbReference type="Google" id="ProtNLM"/>
    </source>
</evidence>
<feature type="transmembrane region" description="Helical" evidence="1">
    <location>
        <begin position="90"/>
        <end position="109"/>
    </location>
</feature>
<sequence>MSKSLWLVSNSTILLGSSVGYLVLSFLIWEKLNGFSNIVWFNLFVFVGICGASLLLSLIGRFIPLKLILAGGIGLQMLTYYLVWSGSLDVTVIAIIYAAGLGLQFSAMPEVGAAVYRQGDTSKSRARSELIRNLVSITSPLIVWGVNSSIGYQQSMIIWILVLAVALLCLLPVHIEVEKVSAAGISLLAKYFQDKQSRSALHSMF</sequence>
<reference evidence="2" key="1">
    <citation type="submission" date="2020-04" db="EMBL/GenBank/DDBJ databases">
        <authorList>
            <person name="Zhang T."/>
        </authorList>
    </citation>
    <scope>NUCLEOTIDE SEQUENCE</scope>
    <source>
        <strain evidence="2">HKST-UBA12</strain>
    </source>
</reference>
<feature type="transmembrane region" description="Helical" evidence="1">
    <location>
        <begin position="7"/>
        <end position="28"/>
    </location>
</feature>
<keyword evidence="1" id="KW-0812">Transmembrane</keyword>
<dbReference type="EMBL" id="JAGQLI010000053">
    <property type="protein sequence ID" value="MCA9378981.1"/>
    <property type="molecule type" value="Genomic_DNA"/>
</dbReference>
<feature type="transmembrane region" description="Helical" evidence="1">
    <location>
        <begin position="130"/>
        <end position="150"/>
    </location>
</feature>
<keyword evidence="1" id="KW-1133">Transmembrane helix</keyword>
<keyword evidence="1" id="KW-0472">Membrane</keyword>
<reference evidence="2" key="2">
    <citation type="journal article" date="2021" name="Microbiome">
        <title>Successional dynamics and alternative stable states in a saline activated sludge microbial community over 9 years.</title>
        <authorList>
            <person name="Wang Y."/>
            <person name="Ye J."/>
            <person name="Ju F."/>
            <person name="Liu L."/>
            <person name="Boyd J.A."/>
            <person name="Deng Y."/>
            <person name="Parks D.H."/>
            <person name="Jiang X."/>
            <person name="Yin X."/>
            <person name="Woodcroft B.J."/>
            <person name="Tyson G.W."/>
            <person name="Hugenholtz P."/>
            <person name="Polz M.F."/>
            <person name="Zhang T."/>
        </authorList>
    </citation>
    <scope>NUCLEOTIDE SEQUENCE</scope>
    <source>
        <strain evidence="2">HKST-UBA12</strain>
    </source>
</reference>
<feature type="non-terminal residue" evidence="2">
    <location>
        <position position="205"/>
    </location>
</feature>
<accession>A0A955I757</accession>
<evidence type="ECO:0000313" key="3">
    <source>
        <dbReference type="Proteomes" id="UP000760819"/>
    </source>
</evidence>
<evidence type="ECO:0000256" key="1">
    <source>
        <dbReference type="SAM" id="Phobius"/>
    </source>
</evidence>
<dbReference type="InterPro" id="IPR036259">
    <property type="entry name" value="MFS_trans_sf"/>
</dbReference>
<comment type="caution">
    <text evidence="2">The sequence shown here is derived from an EMBL/GenBank/DDBJ whole genome shotgun (WGS) entry which is preliminary data.</text>
</comment>
<protein>
    <recommendedName>
        <fullName evidence="4">MFS transporter</fullName>
    </recommendedName>
</protein>
<dbReference type="SUPFAM" id="SSF103473">
    <property type="entry name" value="MFS general substrate transporter"/>
    <property type="match status" value="1"/>
</dbReference>
<proteinExistence type="predicted"/>
<evidence type="ECO:0000313" key="2">
    <source>
        <dbReference type="EMBL" id="MCA9378981.1"/>
    </source>
</evidence>
<feature type="transmembrane region" description="Helical" evidence="1">
    <location>
        <begin position="67"/>
        <end position="84"/>
    </location>
</feature>
<organism evidence="2 3">
    <name type="scientific">Candidatus Dojkabacteria bacterium</name>
    <dbReference type="NCBI Taxonomy" id="2099670"/>
    <lineage>
        <taxon>Bacteria</taxon>
        <taxon>Candidatus Dojkabacteria</taxon>
    </lineage>
</organism>
<feature type="transmembrane region" description="Helical" evidence="1">
    <location>
        <begin position="156"/>
        <end position="175"/>
    </location>
</feature>
<gene>
    <name evidence="2" type="ORF">KC640_00995</name>
</gene>
<dbReference type="Proteomes" id="UP000760819">
    <property type="component" value="Unassembled WGS sequence"/>
</dbReference>